<dbReference type="STRING" id="1033802.SSPSH_003746"/>
<dbReference type="EC" id="5.1.99.4" evidence="1"/>
<dbReference type="InterPro" id="IPR044855">
    <property type="entry name" value="CoA-Trfase_III_dom3_sf"/>
</dbReference>
<dbReference type="AlphaFoldDB" id="U2EH84"/>
<dbReference type="SUPFAM" id="SSF89796">
    <property type="entry name" value="CoA-transferase family III (CaiB/BaiF)"/>
    <property type="match status" value="1"/>
</dbReference>
<dbReference type="Gene3D" id="3.40.50.10540">
    <property type="entry name" value="Crotonobetainyl-coa:carnitine coa-transferase, domain 1"/>
    <property type="match status" value="1"/>
</dbReference>
<dbReference type="PANTHER" id="PTHR48228">
    <property type="entry name" value="SUCCINYL-COA--D-CITRAMALATE COA-TRANSFERASE"/>
    <property type="match status" value="1"/>
</dbReference>
<reference evidence="1 2" key="2">
    <citation type="journal article" date="2013" name="PLoS ONE">
        <title>INDIGO - INtegrated Data Warehouse of MIcrobial GenOmes with Examples from the Red Sea Extremophiles.</title>
        <authorList>
            <person name="Alam I."/>
            <person name="Antunes A."/>
            <person name="Kamau A.A."/>
            <person name="Ba Alawi W."/>
            <person name="Kalkatawi M."/>
            <person name="Stingl U."/>
            <person name="Bajic V.B."/>
        </authorList>
    </citation>
    <scope>NUCLEOTIDE SEQUENCE [LARGE SCALE GENOMIC DNA]</scope>
    <source>
        <strain evidence="1 2">E1L3A</strain>
    </source>
</reference>
<name>U2EH84_9GAMM</name>
<proteinExistence type="predicted"/>
<dbReference type="eggNOG" id="COG1804">
    <property type="taxonomic scope" value="Bacteria"/>
</dbReference>
<sequence>MSSLTSVSLAGIRVVSLAVNLPGPIAAARLSAMGAQVTKIEPSSGDPLAAVARAWYDELVVDQEVVPVNLRQSEQLSYLEGRLADADVLLTAMRPSALSRLGLDRISETCPTIIHVEIVGHGGDLEEMPGHDLTYQAGHGTLCAPGMPLVPVADLLGAERAVSAAVAGLFNRVSTGTGSHQRIVLDDAAELAGAAVRHGLMGPGTPLGGALPTYRIYATSDAHVALAALEPHFAARVAAHLGRTIEELEACFATQPATHWEMLGRELDIPLVAVRTPTHGGMNEHS</sequence>
<dbReference type="GO" id="GO:0008111">
    <property type="term" value="F:alpha-methylacyl-CoA racemase activity"/>
    <property type="evidence" value="ECO:0007669"/>
    <property type="project" value="UniProtKB-EC"/>
</dbReference>
<organism evidence="1 2">
    <name type="scientific">Salinisphaera shabanensis E1L3A</name>
    <dbReference type="NCBI Taxonomy" id="1033802"/>
    <lineage>
        <taxon>Bacteria</taxon>
        <taxon>Pseudomonadati</taxon>
        <taxon>Pseudomonadota</taxon>
        <taxon>Gammaproteobacteria</taxon>
        <taxon>Salinisphaerales</taxon>
        <taxon>Salinisphaeraceae</taxon>
        <taxon>Salinisphaera</taxon>
    </lineage>
</organism>
<comment type="caution">
    <text evidence="1">The sequence shown here is derived from an EMBL/GenBank/DDBJ whole genome shotgun (WGS) entry which is preliminary data.</text>
</comment>
<evidence type="ECO:0000313" key="2">
    <source>
        <dbReference type="Proteomes" id="UP000006242"/>
    </source>
</evidence>
<keyword evidence="1" id="KW-0413">Isomerase</keyword>
<gene>
    <name evidence="1" type="ORF">SSPSH_003746</name>
</gene>
<dbReference type="Proteomes" id="UP000006242">
    <property type="component" value="Unassembled WGS sequence"/>
</dbReference>
<dbReference type="PANTHER" id="PTHR48228:SF5">
    <property type="entry name" value="ALPHA-METHYLACYL-COA RACEMASE"/>
    <property type="match status" value="1"/>
</dbReference>
<dbReference type="OrthoDB" id="9058532at2"/>
<dbReference type="EMBL" id="AFNV02000039">
    <property type="protein sequence ID" value="ERJ17455.1"/>
    <property type="molecule type" value="Genomic_DNA"/>
</dbReference>
<dbReference type="InterPro" id="IPR050509">
    <property type="entry name" value="CoA-transferase_III"/>
</dbReference>
<dbReference type="InterPro" id="IPR003673">
    <property type="entry name" value="CoA-Trfase_fam_III"/>
</dbReference>
<dbReference type="InterPro" id="IPR023606">
    <property type="entry name" value="CoA-Trfase_III_dom_1_sf"/>
</dbReference>
<accession>U2EH84</accession>
<evidence type="ECO:0000313" key="1">
    <source>
        <dbReference type="EMBL" id="ERJ17455.1"/>
    </source>
</evidence>
<protein>
    <submittedName>
        <fullName evidence="1">Alpha-methylacyl-CoA racemase protein</fullName>
        <ecNumber evidence="1">5.1.99.4</ecNumber>
    </submittedName>
</protein>
<keyword evidence="2" id="KW-1185">Reference proteome</keyword>
<dbReference type="Gene3D" id="3.30.1540.10">
    <property type="entry name" value="formyl-coa transferase, domain 3"/>
    <property type="match status" value="1"/>
</dbReference>
<reference evidence="1 2" key="1">
    <citation type="journal article" date="2011" name="J. Bacteriol.">
        <title>Genome sequence of Salinisphaera shabanensis, a gammaproteobacterium from the harsh, variable environment of the brine-seawater interface of the Shaban Deep in the Red Sea.</title>
        <authorList>
            <person name="Antunes A."/>
            <person name="Alam I."/>
            <person name="Bajic V.B."/>
            <person name="Stingl U."/>
        </authorList>
    </citation>
    <scope>NUCLEOTIDE SEQUENCE [LARGE SCALE GENOMIC DNA]</scope>
    <source>
        <strain evidence="1 2">E1L3A</strain>
    </source>
</reference>
<dbReference type="Pfam" id="PF02515">
    <property type="entry name" value="CoA_transf_3"/>
    <property type="match status" value="1"/>
</dbReference>
<dbReference type="RefSeq" id="WP_021031969.1">
    <property type="nucleotide sequence ID" value="NZ_AFNV02000039.1"/>
</dbReference>